<gene>
    <name evidence="1" type="ORF">HJG54_27805</name>
</gene>
<accession>A0AA97AI51</accession>
<dbReference type="RefSeq" id="WP_316432488.1">
    <property type="nucleotide sequence ID" value="NZ_CP053586.1"/>
</dbReference>
<protein>
    <submittedName>
        <fullName evidence="1">Uncharacterized protein</fullName>
    </submittedName>
</protein>
<evidence type="ECO:0000313" key="1">
    <source>
        <dbReference type="EMBL" id="WNZ26250.1"/>
    </source>
</evidence>
<organism evidence="1">
    <name type="scientific">Leptolyngbya sp. NK1-12</name>
    <dbReference type="NCBI Taxonomy" id="2547451"/>
    <lineage>
        <taxon>Bacteria</taxon>
        <taxon>Bacillati</taxon>
        <taxon>Cyanobacteriota</taxon>
        <taxon>Cyanophyceae</taxon>
        <taxon>Leptolyngbyales</taxon>
        <taxon>Leptolyngbyaceae</taxon>
        <taxon>Leptolyngbya group</taxon>
        <taxon>Leptolyngbya</taxon>
    </lineage>
</organism>
<proteinExistence type="predicted"/>
<dbReference type="EMBL" id="CP053586">
    <property type="protein sequence ID" value="WNZ26250.1"/>
    <property type="molecule type" value="Genomic_DNA"/>
</dbReference>
<name>A0AA97AI51_9CYAN</name>
<reference evidence="1" key="1">
    <citation type="submission" date="2020-05" db="EMBL/GenBank/DDBJ databases">
        <authorList>
            <person name="Zhu T."/>
            <person name="Keshari N."/>
            <person name="Lu X."/>
        </authorList>
    </citation>
    <scope>NUCLEOTIDE SEQUENCE</scope>
    <source>
        <strain evidence="1">NK1-12</strain>
    </source>
</reference>
<sequence length="46" mass="4956">MQRVVWAGLASLAASVLGMEAEAQVVPDSTLGAERSRRRFGLIQKV</sequence>
<dbReference type="AlphaFoldDB" id="A0AA97AI51"/>